<evidence type="ECO:0000313" key="9">
    <source>
        <dbReference type="EMBL" id="KAB7707029.1"/>
    </source>
</evidence>
<dbReference type="PANTHER" id="PTHR30003:SF0">
    <property type="entry name" value="GLYCOLATE PERMEASE GLCA-RELATED"/>
    <property type="match status" value="1"/>
</dbReference>
<evidence type="ECO:0000256" key="4">
    <source>
        <dbReference type="ARBA" id="ARBA00022475"/>
    </source>
</evidence>
<feature type="transmembrane region" description="Helical" evidence="8">
    <location>
        <begin position="407"/>
        <end position="429"/>
    </location>
</feature>
<feature type="transmembrane region" description="Helical" evidence="8">
    <location>
        <begin position="129"/>
        <end position="151"/>
    </location>
</feature>
<keyword evidence="10" id="KW-1185">Reference proteome</keyword>
<feature type="transmembrane region" description="Helical" evidence="8">
    <location>
        <begin position="61"/>
        <end position="82"/>
    </location>
</feature>
<comment type="caution">
    <text evidence="9">The sequence shown here is derived from an EMBL/GenBank/DDBJ whole genome shotgun (WGS) entry which is preliminary data.</text>
</comment>
<feature type="transmembrane region" description="Helical" evidence="8">
    <location>
        <begin position="200"/>
        <end position="224"/>
    </location>
</feature>
<feature type="transmembrane region" description="Helical" evidence="8">
    <location>
        <begin position="31"/>
        <end position="49"/>
    </location>
</feature>
<dbReference type="AlphaFoldDB" id="A0A6I1FLC4"/>
<organism evidence="9 10">
    <name type="scientific">Bacillus aerolatus</name>
    <dbReference type="NCBI Taxonomy" id="2653354"/>
    <lineage>
        <taxon>Bacteria</taxon>
        <taxon>Bacillati</taxon>
        <taxon>Bacillota</taxon>
        <taxon>Bacilli</taxon>
        <taxon>Bacillales</taxon>
        <taxon>Bacillaceae</taxon>
        <taxon>Bacillus</taxon>
    </lineage>
</organism>
<evidence type="ECO:0000313" key="10">
    <source>
        <dbReference type="Proteomes" id="UP000429595"/>
    </source>
</evidence>
<dbReference type="Pfam" id="PF02652">
    <property type="entry name" value="Lactate_perm"/>
    <property type="match status" value="1"/>
</dbReference>
<dbReference type="PANTHER" id="PTHR30003">
    <property type="entry name" value="L-LACTATE PERMEASE"/>
    <property type="match status" value="1"/>
</dbReference>
<evidence type="ECO:0000256" key="6">
    <source>
        <dbReference type="ARBA" id="ARBA00022989"/>
    </source>
</evidence>
<comment type="similarity">
    <text evidence="2 8">Belongs to the lactate permease family.</text>
</comment>
<dbReference type="Proteomes" id="UP000429595">
    <property type="component" value="Unassembled WGS sequence"/>
</dbReference>
<proteinExistence type="inferred from homology"/>
<comment type="subcellular location">
    <subcellularLocation>
        <location evidence="1 8">Cell membrane</location>
        <topology evidence="1 8">Multi-pass membrane protein</topology>
    </subcellularLocation>
</comment>
<evidence type="ECO:0000256" key="1">
    <source>
        <dbReference type="ARBA" id="ARBA00004651"/>
    </source>
</evidence>
<keyword evidence="4 8" id="KW-1003">Cell membrane</keyword>
<gene>
    <name evidence="9" type="ORF">F9802_08380</name>
</gene>
<feature type="transmembrane region" description="Helical" evidence="8">
    <location>
        <begin position="322"/>
        <end position="341"/>
    </location>
</feature>
<comment type="caution">
    <text evidence="8">Lacks conserved residue(s) required for the propagation of feature annotation.</text>
</comment>
<keyword evidence="5 8" id="KW-0812">Transmembrane</keyword>
<dbReference type="GO" id="GO:0015295">
    <property type="term" value="F:solute:proton symporter activity"/>
    <property type="evidence" value="ECO:0007669"/>
    <property type="project" value="TreeGrafter"/>
</dbReference>
<evidence type="ECO:0000256" key="5">
    <source>
        <dbReference type="ARBA" id="ARBA00022692"/>
    </source>
</evidence>
<feature type="transmembrane region" description="Helical" evidence="8">
    <location>
        <begin position="576"/>
        <end position="593"/>
    </location>
</feature>
<protein>
    <recommendedName>
        <fullName evidence="8">L-lactate permease</fullName>
    </recommendedName>
</protein>
<comment type="function">
    <text evidence="8">Uptake of L-lactate across the membrane. Can also transport D-lactate and glycolate.</text>
</comment>
<feature type="transmembrane region" description="Helical" evidence="8">
    <location>
        <begin position="103"/>
        <end position="123"/>
    </location>
</feature>
<feature type="transmembrane region" description="Helical" evidence="8">
    <location>
        <begin position="264"/>
        <end position="283"/>
    </location>
</feature>
<keyword evidence="6 8" id="KW-1133">Transmembrane helix</keyword>
<feature type="transmembrane region" description="Helical" evidence="8">
    <location>
        <begin position="158"/>
        <end position="180"/>
    </location>
</feature>
<feature type="transmembrane region" description="Helical" evidence="8">
    <location>
        <begin position="465"/>
        <end position="486"/>
    </location>
</feature>
<feature type="transmembrane region" description="Helical" evidence="8">
    <location>
        <begin position="6"/>
        <end position="24"/>
    </location>
</feature>
<evidence type="ECO:0000256" key="3">
    <source>
        <dbReference type="ARBA" id="ARBA00022448"/>
    </source>
</evidence>
<dbReference type="EMBL" id="WEIO01000004">
    <property type="protein sequence ID" value="KAB7707029.1"/>
    <property type="molecule type" value="Genomic_DNA"/>
</dbReference>
<dbReference type="GO" id="GO:0015129">
    <property type="term" value="F:lactate transmembrane transporter activity"/>
    <property type="evidence" value="ECO:0007669"/>
    <property type="project" value="UniProtKB-UniRule"/>
</dbReference>
<feature type="transmembrane region" description="Helical" evidence="8">
    <location>
        <begin position="236"/>
        <end position="258"/>
    </location>
</feature>
<evidence type="ECO:0000256" key="8">
    <source>
        <dbReference type="RuleBase" id="RU365092"/>
    </source>
</evidence>
<feature type="transmembrane region" description="Helical" evidence="8">
    <location>
        <begin position="551"/>
        <end position="570"/>
    </location>
</feature>
<sequence length="612" mass="65185">MNLLILSLIAIVPILTILIFLVLLNWPASRAMPIALIVTSLIAIFIWGTDTQVVASAAFNGLVTALEVIFIVFGAVLLLNTVKESGAIHTIRTGFTLISPDRRIQAIIIAWLFGAFIEGASGFGTPAAVAAPLLVAIGFPAMAAVMVALIIQSTPVSFGAIGTPIQIGVNTGLIGQPAVLSSLKETGMNYADYMLYVTSNVVFIHGIVGSLIPLFMVAMLTRFFGPSKSFREGFKVWKFALFAGVSFTIPYYLIGTILGPEFPSLLGALAALIIVIPAARAGLFMPKKEDLFDFPPRSRWEEEWFGKLNHEPEKPVGSERSISMGLAWLPYILLAVLLVLSRTMDALTNLLKAPAVTLTFENMFGSGITTTTAPLFLPGFFFIVASILTFFLHRMKPSDYTRAWKNSFITAASAGIALVFAVPMIKIFLHTSLAADKVAAEAASLAGQNMPLVLAESVSVIAGDLWPIVAPSVGALGAFIAGSNTFSNMMFSLFQFGAAGNIGLDTAQSGIVVAMQAVGGAAGNMICVHNVVAASATVGLIGKEGVLIRRVLLPLSYYLLTAGFFGMAVIHGYLNIWLLIATIIVAAYLLRFYTYQGALLPGAASNKNTFRL</sequence>
<dbReference type="InterPro" id="IPR003804">
    <property type="entry name" value="Lactate_perm"/>
</dbReference>
<dbReference type="GO" id="GO:0005886">
    <property type="term" value="C:plasma membrane"/>
    <property type="evidence" value="ECO:0007669"/>
    <property type="project" value="UniProtKB-SubCell"/>
</dbReference>
<accession>A0A6I1FLC4</accession>
<dbReference type="RefSeq" id="WP_152150885.1">
    <property type="nucleotide sequence ID" value="NZ_WEIO01000004.1"/>
</dbReference>
<name>A0A6I1FLC4_9BACI</name>
<feature type="transmembrane region" description="Helical" evidence="8">
    <location>
        <begin position="375"/>
        <end position="395"/>
    </location>
</feature>
<keyword evidence="3 8" id="KW-0813">Transport</keyword>
<keyword evidence="7 8" id="KW-0472">Membrane</keyword>
<evidence type="ECO:0000256" key="2">
    <source>
        <dbReference type="ARBA" id="ARBA00010100"/>
    </source>
</evidence>
<evidence type="ECO:0000256" key="7">
    <source>
        <dbReference type="ARBA" id="ARBA00023136"/>
    </source>
</evidence>
<reference evidence="9 10" key="1">
    <citation type="submission" date="2019-10" db="EMBL/GenBank/DDBJ databases">
        <title>Bacillus aerolatum sp. nov., isolated from bioaerosol of sport playgrounds.</title>
        <authorList>
            <person name="Chen P."/>
            <person name="Zhang G."/>
        </authorList>
    </citation>
    <scope>NUCLEOTIDE SEQUENCE [LARGE SCALE GENOMIC DNA]</scope>
    <source>
        <strain evidence="9 10">CX253</strain>
    </source>
</reference>